<reference evidence="1" key="2">
    <citation type="submission" date="2014-05" db="EMBL/GenBank/DDBJ databases">
        <title>The genome and life-stage specific transcriptomes of Globodera pallida elucidate key aspects of plant parasitism by a cyst nematode.</title>
        <authorList>
            <person name="Cotton J.A."/>
            <person name="Lilley C.J."/>
            <person name="Jones L.M."/>
            <person name="Kikuchi T."/>
            <person name="Reid A.J."/>
            <person name="Thorpe P."/>
            <person name="Tsai I.J."/>
            <person name="Beasley H."/>
            <person name="Blok V."/>
            <person name="Cock P.J.A."/>
            <person name="Van den Akker S.E."/>
            <person name="Holroyd N."/>
            <person name="Hunt M."/>
            <person name="Mantelin S."/>
            <person name="Naghra H."/>
            <person name="Pain A."/>
            <person name="Palomares-Rius J.E."/>
            <person name="Zarowiecki M."/>
            <person name="Berriman M."/>
            <person name="Jones J.T."/>
            <person name="Urwin P.E."/>
        </authorList>
    </citation>
    <scope>NUCLEOTIDE SEQUENCE [LARGE SCALE GENOMIC DNA]</scope>
    <source>
        <strain evidence="1">Lindley</strain>
    </source>
</reference>
<reference evidence="1" key="1">
    <citation type="submission" date="2013-12" db="EMBL/GenBank/DDBJ databases">
        <authorList>
            <person name="Aslett M."/>
        </authorList>
    </citation>
    <scope>NUCLEOTIDE SEQUENCE [LARGE SCALE GENOMIC DNA]</scope>
    <source>
        <strain evidence="1">Lindley</strain>
    </source>
</reference>
<evidence type="ECO:0000313" key="2">
    <source>
        <dbReference type="WBParaSite" id="GPLIN_001627600"/>
    </source>
</evidence>
<evidence type="ECO:0000313" key="1">
    <source>
        <dbReference type="Proteomes" id="UP000050741"/>
    </source>
</evidence>
<proteinExistence type="predicted"/>
<dbReference type="InterPro" id="IPR046341">
    <property type="entry name" value="SET_dom_sf"/>
</dbReference>
<dbReference type="WBParaSite" id="GPLIN_001627600">
    <property type="protein sequence ID" value="GPLIN_001627600"/>
    <property type="gene ID" value="GPLIN_001627600"/>
</dbReference>
<dbReference type="Proteomes" id="UP000050741">
    <property type="component" value="Unassembled WGS sequence"/>
</dbReference>
<dbReference type="SUPFAM" id="SSF82199">
    <property type="entry name" value="SET domain"/>
    <property type="match status" value="1"/>
</dbReference>
<name>A0A183CTR8_GLOPA</name>
<accession>A0A183CTR8</accession>
<keyword evidence="1" id="KW-1185">Reference proteome</keyword>
<organism evidence="1 2">
    <name type="scientific">Globodera pallida</name>
    <name type="common">Potato cyst nematode worm</name>
    <name type="synonym">Heterodera pallida</name>
    <dbReference type="NCBI Taxonomy" id="36090"/>
    <lineage>
        <taxon>Eukaryota</taxon>
        <taxon>Metazoa</taxon>
        <taxon>Ecdysozoa</taxon>
        <taxon>Nematoda</taxon>
        <taxon>Chromadorea</taxon>
        <taxon>Rhabditida</taxon>
        <taxon>Tylenchina</taxon>
        <taxon>Tylenchomorpha</taxon>
        <taxon>Tylenchoidea</taxon>
        <taxon>Heteroderidae</taxon>
        <taxon>Heteroderinae</taxon>
        <taxon>Globodera</taxon>
    </lineage>
</organism>
<protein>
    <submittedName>
        <fullName evidence="2">Ubiquitin-like domain-containing protein</fullName>
    </submittedName>
</protein>
<sequence>IDRFLFQRLVRPKVGGFEVFYAGPVKKWGLRTTMQNKHIDEDTPLFEYGGELLEDDDKPVAKDDYIFTFEYVRAPPTKMHF</sequence>
<dbReference type="AlphaFoldDB" id="A0A183CTR8"/>
<reference evidence="2" key="3">
    <citation type="submission" date="2016-06" db="UniProtKB">
        <authorList>
            <consortium name="WormBaseParasite"/>
        </authorList>
    </citation>
    <scope>IDENTIFICATION</scope>
</reference>